<feature type="domain" description="PIH1D1/2/3 CS-like" evidence="2">
    <location>
        <begin position="238"/>
        <end position="319"/>
    </location>
</feature>
<dbReference type="InterPro" id="IPR041442">
    <property type="entry name" value="PIH1D1/2/3_CS-like"/>
</dbReference>
<dbReference type="STRING" id="52670.A0A2I4BJJ0"/>
<dbReference type="PANTHER" id="PTHR22997">
    <property type="entry name" value="PIH1 DOMAIN-CONTAINING PROTEIN 1"/>
    <property type="match status" value="1"/>
</dbReference>
<dbReference type="Pfam" id="PF18201">
    <property type="entry name" value="PIH1_CS"/>
    <property type="match status" value="1"/>
</dbReference>
<dbReference type="CTD" id="120379"/>
<dbReference type="GeneID" id="106520386"/>
<name>A0A2I4BJJ0_AUSLI</name>
<dbReference type="PANTHER" id="PTHR22997:SF6">
    <property type="entry name" value="PIH1 DOMAIN-CONTAINING PROTEIN 2"/>
    <property type="match status" value="1"/>
</dbReference>
<dbReference type="GO" id="GO:0006364">
    <property type="term" value="P:rRNA processing"/>
    <property type="evidence" value="ECO:0007669"/>
    <property type="project" value="TreeGrafter"/>
</dbReference>
<dbReference type="Proteomes" id="UP000192220">
    <property type="component" value="Unplaced"/>
</dbReference>
<protein>
    <submittedName>
        <fullName evidence="4 5">PIH1 domain-containing protein 2</fullName>
    </submittedName>
</protein>
<accession>A0A2I4BJJ0</accession>
<dbReference type="AlphaFoldDB" id="A0A2I4BJJ0"/>
<dbReference type="RefSeq" id="XP_013867919.1">
    <property type="nucleotide sequence ID" value="XM_014012465.1"/>
</dbReference>
<dbReference type="GO" id="GO:0097255">
    <property type="term" value="C:R2TP complex"/>
    <property type="evidence" value="ECO:0007669"/>
    <property type="project" value="TreeGrafter"/>
</dbReference>
<proteinExistence type="inferred from homology"/>
<dbReference type="GO" id="GO:0005737">
    <property type="term" value="C:cytoplasm"/>
    <property type="evidence" value="ECO:0007669"/>
    <property type="project" value="TreeGrafter"/>
</dbReference>
<dbReference type="RefSeq" id="XP_013867918.1">
    <property type="nucleotide sequence ID" value="XM_014012464.1"/>
</dbReference>
<reference evidence="4 5" key="1">
    <citation type="submission" date="2025-04" db="UniProtKB">
        <authorList>
            <consortium name="RefSeq"/>
        </authorList>
    </citation>
    <scope>IDENTIFICATION</scope>
    <source>
        <strain evidence="4 5">Quisiro</strain>
        <tissue evidence="4 5">Liver</tissue>
    </source>
</reference>
<dbReference type="GO" id="GO:1990904">
    <property type="term" value="C:ribonucleoprotein complex"/>
    <property type="evidence" value="ECO:0007669"/>
    <property type="project" value="TreeGrafter"/>
</dbReference>
<dbReference type="OrthoDB" id="545063at2759"/>
<dbReference type="GO" id="GO:0000492">
    <property type="term" value="P:box C/D snoRNP assembly"/>
    <property type="evidence" value="ECO:0007669"/>
    <property type="project" value="TreeGrafter"/>
</dbReference>
<evidence type="ECO:0000256" key="1">
    <source>
        <dbReference type="ARBA" id="ARBA00008511"/>
    </source>
</evidence>
<gene>
    <name evidence="4 5" type="primary">pih1d2</name>
</gene>
<keyword evidence="3" id="KW-1185">Reference proteome</keyword>
<dbReference type="InterPro" id="IPR050734">
    <property type="entry name" value="PIH1/Kintoun_subfamily"/>
</dbReference>
<evidence type="ECO:0000313" key="3">
    <source>
        <dbReference type="Proteomes" id="UP000192220"/>
    </source>
</evidence>
<dbReference type="KEGG" id="alim:106520386"/>
<evidence type="ECO:0000313" key="4">
    <source>
        <dbReference type="RefSeq" id="XP_013867918.1"/>
    </source>
</evidence>
<organism evidence="3 5">
    <name type="scientific">Austrofundulus limnaeus</name>
    <name type="common">Annual killifish</name>
    <dbReference type="NCBI Taxonomy" id="52670"/>
    <lineage>
        <taxon>Eukaryota</taxon>
        <taxon>Metazoa</taxon>
        <taxon>Chordata</taxon>
        <taxon>Craniata</taxon>
        <taxon>Vertebrata</taxon>
        <taxon>Euteleostomi</taxon>
        <taxon>Actinopterygii</taxon>
        <taxon>Neopterygii</taxon>
        <taxon>Teleostei</taxon>
        <taxon>Neoteleostei</taxon>
        <taxon>Acanthomorphata</taxon>
        <taxon>Ovalentaria</taxon>
        <taxon>Atherinomorphae</taxon>
        <taxon>Cyprinodontiformes</taxon>
        <taxon>Rivulidae</taxon>
        <taxon>Austrofundulus</taxon>
    </lineage>
</organism>
<evidence type="ECO:0000313" key="5">
    <source>
        <dbReference type="RefSeq" id="XP_013867919.1"/>
    </source>
</evidence>
<comment type="similarity">
    <text evidence="1">Belongs to the PIH1 family.</text>
</comment>
<evidence type="ECO:0000259" key="2">
    <source>
        <dbReference type="Pfam" id="PF18201"/>
    </source>
</evidence>
<sequence>MNDKNDMSSTEVDVLRQVNQFWSMLDELSLNDPTGYRKFIEIQMKKGAEFNAPPELHSCVRTEMLEPKPGLLYINIFGWKRVPAPQTLRSPLPMCGGKLEQEIIGGQGWCAVLDVALNPAVLQESKDKVDITNIYKLALSFAQQQHGMQLSPEYSVVNFSPKSSPDDLYRRLGFQTQHPFKQPKPACQTPASLISILSNPSDKLDDDSAPQISCRPTENKKDLIQVISTTSVEPQKPEYQLEVKTDTAGVPRSVELTVELPGVRSVSECRLQVSEKDVLLEVEDVYYLLLELPTTVNEETASAIFNKKKHRLTLMVDVL</sequence>